<feature type="domain" description="Glutaminase A central" evidence="2">
    <location>
        <begin position="11"/>
        <end position="82"/>
    </location>
</feature>
<evidence type="ECO:0000313" key="3">
    <source>
        <dbReference type="EMBL" id="KAJ7359961.1"/>
    </source>
</evidence>
<dbReference type="PANTHER" id="PTHR31987:SF1">
    <property type="entry name" value="GLUTAMINASE A"/>
    <property type="match status" value="1"/>
</dbReference>
<feature type="compositionally biased region" description="Low complexity" evidence="1">
    <location>
        <begin position="431"/>
        <end position="440"/>
    </location>
</feature>
<feature type="region of interest" description="Disordered" evidence="1">
    <location>
        <begin position="417"/>
        <end position="462"/>
    </location>
</feature>
<reference evidence="3" key="1">
    <citation type="submission" date="2023-03" db="EMBL/GenBank/DDBJ databases">
        <title>Massive genome expansion in bonnet fungi (Mycena s.s.) driven by repeated elements and novel gene families across ecological guilds.</title>
        <authorList>
            <consortium name="Lawrence Berkeley National Laboratory"/>
            <person name="Harder C.B."/>
            <person name="Miyauchi S."/>
            <person name="Viragh M."/>
            <person name="Kuo A."/>
            <person name="Thoen E."/>
            <person name="Andreopoulos B."/>
            <person name="Lu D."/>
            <person name="Skrede I."/>
            <person name="Drula E."/>
            <person name="Henrissat B."/>
            <person name="Morin E."/>
            <person name="Kohler A."/>
            <person name="Barry K."/>
            <person name="LaButti K."/>
            <person name="Morin E."/>
            <person name="Salamov A."/>
            <person name="Lipzen A."/>
            <person name="Mereny Z."/>
            <person name="Hegedus B."/>
            <person name="Baldrian P."/>
            <person name="Stursova M."/>
            <person name="Weitz H."/>
            <person name="Taylor A."/>
            <person name="Grigoriev I.V."/>
            <person name="Nagy L.G."/>
            <person name="Martin F."/>
            <person name="Kauserud H."/>
        </authorList>
    </citation>
    <scope>NUCLEOTIDE SEQUENCE</scope>
    <source>
        <strain evidence="3">CBHHK002</strain>
    </source>
</reference>
<dbReference type="EMBL" id="JARIHO010000006">
    <property type="protein sequence ID" value="KAJ7359961.1"/>
    <property type="molecule type" value="Genomic_DNA"/>
</dbReference>
<name>A0AAD7AJ36_9AGAR</name>
<feature type="compositionally biased region" description="Basic and acidic residues" evidence="1">
    <location>
        <begin position="453"/>
        <end position="462"/>
    </location>
</feature>
<dbReference type="AlphaFoldDB" id="A0AAD7AJ36"/>
<protein>
    <recommendedName>
        <fullName evidence="2">Glutaminase A central domain-containing protein</fullName>
    </recommendedName>
</protein>
<sequence>MAGIEITFKLSMLQDGSFNLSDVKAFMKDVGNSQRVNPTEAIYAALPAFMYLNANITGALLEPLLEYQSSSHYTNPYAAPDLDSGNMLILVLAHARSSGDRLLIGKYYKLLKQWAEYLGTNALIPGQQTSADARDTGLAQTLGNVTNLALKGIIALQAMSEISQIIGQAADAQKYGVAQSWVNLTATGSGQLVWTYGDSTFGLMYNLLADRLLQLNVVPESIWYAFGNWPFARGDQNLKLDWTLFSAAAAPDNATRNLLISAVCKHTSSNFTGGTFPTLYNVQNGLGRAAGVVRNGFASVTNKTVGIPPSDTSASPEPSGLGGGGSSVHAPAGAIVGGIFGGRHCNPPTPPTKAAGRERRVKTATALPKPSQYGNTIGGLSVVPTDPSSKAVVVTPSHAPGADVFPLVSPKAQLISGGCSAPTPAPMSLTPSSQPGSSHQPPRDGVESSVSRVTDELRSEMQHLRREVEQLRATQNMLQEAPPEYH</sequence>
<dbReference type="InterPro" id="IPR052743">
    <property type="entry name" value="Glutaminase_GtaA"/>
</dbReference>
<comment type="caution">
    <text evidence="3">The sequence shown here is derived from an EMBL/GenBank/DDBJ whole genome shotgun (WGS) entry which is preliminary data.</text>
</comment>
<evidence type="ECO:0000256" key="1">
    <source>
        <dbReference type="SAM" id="MobiDB-lite"/>
    </source>
</evidence>
<proteinExistence type="predicted"/>
<dbReference type="Proteomes" id="UP001218218">
    <property type="component" value="Unassembled WGS sequence"/>
</dbReference>
<feature type="region of interest" description="Disordered" evidence="1">
    <location>
        <begin position="303"/>
        <end position="327"/>
    </location>
</feature>
<feature type="domain" description="Glutaminase A central" evidence="2">
    <location>
        <begin position="83"/>
        <end position="286"/>
    </location>
</feature>
<organism evidence="3 4">
    <name type="scientific">Mycena albidolilacea</name>
    <dbReference type="NCBI Taxonomy" id="1033008"/>
    <lineage>
        <taxon>Eukaryota</taxon>
        <taxon>Fungi</taxon>
        <taxon>Dikarya</taxon>
        <taxon>Basidiomycota</taxon>
        <taxon>Agaricomycotina</taxon>
        <taxon>Agaricomycetes</taxon>
        <taxon>Agaricomycetidae</taxon>
        <taxon>Agaricales</taxon>
        <taxon>Marasmiineae</taxon>
        <taxon>Mycenaceae</taxon>
        <taxon>Mycena</taxon>
    </lineage>
</organism>
<dbReference type="PANTHER" id="PTHR31987">
    <property type="entry name" value="GLUTAMINASE A-RELATED"/>
    <property type="match status" value="1"/>
</dbReference>
<dbReference type="InterPro" id="IPR032514">
    <property type="entry name" value="GtaA_central"/>
</dbReference>
<evidence type="ECO:0000259" key="2">
    <source>
        <dbReference type="Pfam" id="PF16335"/>
    </source>
</evidence>
<evidence type="ECO:0000313" key="4">
    <source>
        <dbReference type="Proteomes" id="UP001218218"/>
    </source>
</evidence>
<dbReference type="Pfam" id="PF16335">
    <property type="entry name" value="GtaA_6_Hairpin"/>
    <property type="match status" value="2"/>
</dbReference>
<feature type="region of interest" description="Disordered" evidence="1">
    <location>
        <begin position="339"/>
        <end position="380"/>
    </location>
</feature>
<keyword evidence="4" id="KW-1185">Reference proteome</keyword>
<accession>A0AAD7AJ36</accession>
<gene>
    <name evidence="3" type="ORF">DFH08DRAFT_1039298</name>
</gene>